<feature type="region of interest" description="Disordered" evidence="1">
    <location>
        <begin position="896"/>
        <end position="934"/>
    </location>
</feature>
<dbReference type="SMART" id="SM00028">
    <property type="entry name" value="TPR"/>
    <property type="match status" value="3"/>
</dbReference>
<dbReference type="InterPro" id="IPR008756">
    <property type="entry name" value="Peptidase_M56"/>
</dbReference>
<dbReference type="PANTHER" id="PTHR34978:SF3">
    <property type="entry name" value="SLR0241 PROTEIN"/>
    <property type="match status" value="1"/>
</dbReference>
<dbReference type="EMBL" id="JAMXLR010000092">
    <property type="protein sequence ID" value="MCO6047613.1"/>
    <property type="molecule type" value="Genomic_DNA"/>
</dbReference>
<dbReference type="GO" id="GO:0030246">
    <property type="term" value="F:carbohydrate binding"/>
    <property type="evidence" value="ECO:0007669"/>
    <property type="project" value="InterPro"/>
</dbReference>
<dbReference type="InterPro" id="IPR013784">
    <property type="entry name" value="Carb-bd-like_fold"/>
</dbReference>
<keyword evidence="5" id="KW-1185">Reference proteome</keyword>
<dbReference type="GO" id="GO:0004180">
    <property type="term" value="F:carboxypeptidase activity"/>
    <property type="evidence" value="ECO:0007669"/>
    <property type="project" value="UniProtKB-KW"/>
</dbReference>
<feature type="compositionally biased region" description="Low complexity" evidence="1">
    <location>
        <begin position="376"/>
        <end position="385"/>
    </location>
</feature>
<feature type="region of interest" description="Disordered" evidence="1">
    <location>
        <begin position="376"/>
        <end position="401"/>
    </location>
</feature>
<feature type="domain" description="Peptidase M56" evidence="3">
    <location>
        <begin position="127"/>
        <end position="333"/>
    </location>
</feature>
<dbReference type="InterPro" id="IPR008969">
    <property type="entry name" value="CarboxyPept-like_regulatory"/>
</dbReference>
<dbReference type="Gene3D" id="2.60.40.1120">
    <property type="entry name" value="Carboxypeptidase-like, regulatory domain"/>
    <property type="match status" value="2"/>
</dbReference>
<feature type="region of interest" description="Disordered" evidence="1">
    <location>
        <begin position="1546"/>
        <end position="1584"/>
    </location>
</feature>
<reference evidence="4" key="1">
    <citation type="submission" date="2022-06" db="EMBL/GenBank/DDBJ databases">
        <title>Aeoliella straminimaris, a novel planctomycete from sediments.</title>
        <authorList>
            <person name="Vitorino I.R."/>
            <person name="Lage O.M."/>
        </authorList>
    </citation>
    <scope>NUCLEOTIDE SEQUENCE</scope>
    <source>
        <strain evidence="4">ICT_H6.2</strain>
    </source>
</reference>
<feature type="compositionally biased region" description="Basic and acidic residues" evidence="1">
    <location>
        <begin position="1547"/>
        <end position="1575"/>
    </location>
</feature>
<accession>A0A9X2FG08</accession>
<evidence type="ECO:0000313" key="5">
    <source>
        <dbReference type="Proteomes" id="UP001155241"/>
    </source>
</evidence>
<dbReference type="Proteomes" id="UP001155241">
    <property type="component" value="Unassembled WGS sequence"/>
</dbReference>
<comment type="caution">
    <text evidence="4">The sequence shown here is derived from an EMBL/GenBank/DDBJ whole genome shotgun (WGS) entry which is preliminary data.</text>
</comment>
<dbReference type="RefSeq" id="WP_252855723.1">
    <property type="nucleotide sequence ID" value="NZ_JAMXLR010000092.1"/>
</dbReference>
<dbReference type="SUPFAM" id="SSF48452">
    <property type="entry name" value="TPR-like"/>
    <property type="match status" value="1"/>
</dbReference>
<feature type="compositionally biased region" description="Polar residues" evidence="1">
    <location>
        <begin position="920"/>
        <end position="934"/>
    </location>
</feature>
<keyword evidence="4" id="KW-0121">Carboxypeptidase</keyword>
<feature type="transmembrane region" description="Helical" evidence="2">
    <location>
        <begin position="42"/>
        <end position="65"/>
    </location>
</feature>
<proteinExistence type="predicted"/>
<feature type="compositionally biased region" description="Basic and acidic residues" evidence="1">
    <location>
        <begin position="898"/>
        <end position="910"/>
    </location>
</feature>
<evidence type="ECO:0000256" key="1">
    <source>
        <dbReference type="SAM" id="MobiDB-lite"/>
    </source>
</evidence>
<dbReference type="SUPFAM" id="SSF49464">
    <property type="entry name" value="Carboxypeptidase regulatory domain-like"/>
    <property type="match status" value="4"/>
</dbReference>
<keyword evidence="2" id="KW-1133">Transmembrane helix</keyword>
<dbReference type="Pfam" id="PF13620">
    <property type="entry name" value="CarboxypepD_reg"/>
    <property type="match status" value="2"/>
</dbReference>
<dbReference type="CDD" id="cd07341">
    <property type="entry name" value="M56_BlaR1_MecR1_like"/>
    <property type="match status" value="1"/>
</dbReference>
<feature type="transmembrane region" description="Helical" evidence="2">
    <location>
        <begin position="202"/>
        <end position="222"/>
    </location>
</feature>
<feature type="transmembrane region" description="Helical" evidence="2">
    <location>
        <begin position="12"/>
        <end position="30"/>
    </location>
</feature>
<sequence>MNAWYDYALGWFADYYLLSTLLLAVVLLVGKWMRQPARRLTLAWATVGSLVLLGVLLAVPGWSVVHLFGTPPPQPELALQTIERTYRLQEAPVAESPFQEDQRNTVYVHSGTPTFESSLSESSPSTAQTVPAAEIHVVNWSPYVLAPFVLGSAVVLTWLVLGAWQTYRMVRRSNSSPPEVESLLSALCDAGDRRPRLRLSQWVATGVALGLIRPMILLPQSYADRQDAEGLRSVLAHELAHLRRGDLWMLAAIRCLMIVIWAHPLYWFFRRRVRLDQETLADAAAAELTSRTSYAEQLVGWARQLESVQTPTLAGAVGLWETKSQLRKRIAVLLDERLTILRDCSKKWKLAALVLCGTVALGLSLLTIEPGKANAEEMTADASETTTDEASGEVAGPPANQRGVLEGRVVDRDGNPVAGAEVALVLGNNNPNEIEELVTTVLTNSEGYYQLPLEEEQRARQVGSLWARALGHSPTRDNGTWSLGALDNKEGFQIVLPRADSTEFVLLDADRKAVSGATLHVRHIRVPQGVGYQLPKQWADDYQAISDSEGRLRVMNMLPDSVDTVLIDTVNSGRLRYDLNYFLNENPARVEPHYTMCIPPAGSLAGNVVSEAQDAPLQTPIAFTSEVRPPWGASVGVWGLAEATPGEAGQFEVPEIAAGVVRADWKGDPSESWRAMTGAPQKIEPEGFANFAVKVVRGVEVRGRVVKSGTGAGYPDFRLTLQYGATPRETRNSGIASRVVTDENGSYSAILPPGYVKLRIQSAPRDYRPVETWKPEEQSLTRTPRKIPTDVKTFEMPPLELVPTKHIEGTLVDQNNLPLDDWSVYGYPTDGDISMNSFAGVDTRNGGKFAGYVPETQLPTVWKVSFREWTNEFSFEDKKYTPEIVSKDPLVLQVDVDGQTKEQREAKDVEEISVSEENEGSANGEQSNSAKSTVTGTLTRAGGQLGVGTPNFRFEQDTTPNVVEGICQTPDGEPASGVTVSLYRSRQRSDDFQLLHSLQMGADGRFKFADILPADKVATAADDWSDEIYRGESDAYMLVVKKPGSVTRYASAVKPAIATGINARITLEPSATLTGVVTDPDGKPVAGAQVSASRGVTSALPPGIHTARTDAQGRYSIDDAAPFDREQYDKAMLEAGDSLLLDVWVAAEPAVGESEGRLPPVLSVTHPDYALKRVPYDAIPGTTDVQLELSAVITGRVVDVDGKPLGGGQVQAYSEIGFSPDADTVYGQFSLSAETDDEGRYRIEQSPAGVYDLQLVVANSAMPESLPRGVTGLEAKAGEENSAPDIQLQRGGLVEVQLVDVQTDKPISLKPGAEAHVNVETVEAGRMNGSRYFRSPVGEDGKFTMRSLAGSTKISVQQAGTPYDSVTNSMPEWQAANGYQNVQTVDVVAGETVKIDMEMQSLELNNKLISLGREANLLSQQGKYAEAAQKQTEAIEIAEGTEFVASHLLMRANYWERAKEHRKAIADIERVTSMETASPLANIFAQLQLATLLVECEDQSLRDYKRAIELGEPALAEVEAMDQGSPVQPEIIKAYAALAKAYEATGEPEKAREIRERLRKSEPKADGESKPEKSSTAETESAINVSATDIPTETLEIRVVDEDGEPVEGATLTPAGLRAPNDGSYYGWGQGMPGMPPVKEYRTDADGRVSFAYPKYIIERKPTAVLIVHAAHADFVDGDTELPVELPNPTVVLKAGGRVEFEVKLSDGTVPKERLYCVSERWGVDNSELIAAGVLQTPVLPVEKQTLRVVYLPDDGPAQFSTLVTVAPKAGETMRESVVLHPGTRLVGELDESVSRPVVDGHVIAHVEGSLGNSWEDWAKIAEDGTFVFESLPRDEGEVVQLVGVCDGFVSTPPGGWNDETKKSAPQLVALDEGEVRHILAMAPTAKYLLHLTDETGNPIEGVEATLAPNVQWRSGASSIVGYPKFSTRDMLVERKTARDLWNPDDYPYRAISDATGTATWLNVPPNEKCMLQLSHDDYQLPVSNDFGTALRLRMVEVASGAFTEETIELELKGQALLGSDGEVAVDAAGGETPADPTKLSGIVLGTDGKPLADVDVDAWTWHPGNETESDKEGRFELTGFEPSDDVEIEFTKPGYCPRYFVSKRAGSRGWIVRMSDDTWMEGIVTDAAGDPAPGVEIRAERGPFDNPNGVIGEVKTTTTTDSKGRYKLMLEPDTYALKIRDNQGQVFRQAGLKLGTGDHRNNDIQLAPGLTFRAKIVDSETGEPVEGITLWNWRHQGIEGTSGADGMLEIPGMFPGAFAFQVTAKGADRTRDACAGDYARWWSPDALKDHQRKSIQPGEFQRNLDDLDFDLDGVSGPLEPVTIFVEKCAIVRGRVVDPDGKPVADATVAPAKTGSGNSLTGDTRYSYTTAEDGTFEAKLPASGGAVYNLVAHDGKYGEWRNWANGVGEPFVTQPGQEIDGAELQLTRGATVRGQVLNAAGKPVAMTRVRAAPTDKFDNRYYHPEVRTDGQGRFELKFIRPGEHWIQAEPFWLRAEEAPPGTSKKVQLKPGEVVEGVILASPGAPVDLELEVTPLSNQMAPDGAAEGVAAEEEPNAPPRTDFTLVIAKHMMLLDGKEFITWQDLEDRIAKLPDPSVARLHYQITHAALETGAQELQRAEHQRLADKFNFRGYSIGGFSLRGSHRFDQLETAADLIDDPADACVGQVIDSEGQPVEGAEVIFGPPVDESLFYRTRDIYLENGKLRSHLDDVVAVTNAEGRFTVYPAEDDLKYYLIAMHPEHGFALVTRQGRDSGEPIRLAKWASIQSTILPAEGMEQTASVSTRVAEQEGLPELSLNIHVPDSQPRPHNGEFNFLCVPPNLPCYYQRGIKKPQGVTISLPTQELTLKPGEVREITLGGLTPDEADRLELHEQMMERRQGSTDRKKLDDADATYSAHVIDAETGEPIEQFLALPGTSFMDGYGWQWQDHLITSFADGQLVWPPKGRRPYQSQAIRVEAEGYVPFETKEILSDAPQRGQTIRLQPSDGIAGRLVDADDKPVAGATVAIAMCGRTVRIDKGKIVRRELPADASLRDRWGQPRSTTTAKDGAFTLPDESAPAVLIATHPEGVAILSLEWVREHGKVHLEPWGRIEGQVLWGKTPGAGESITMSARGHRDPAGLSIMLMLHCSDEVTSGDDGQFVFDKVPPGVVQVSRASKPTGESRIRTLRPTQFVEVLPGVPTEMIFGGGRPVIGKLVGRESWEGVRLSIATDAPPFSGPIDMIQQDWNAYSDFNDSEAGKHYSKQKIKVNDDGTFRIEGVPAARFNISVVQWQDEETATPIGRSTFRMETITPGEEKTPLDIGQIEVAPAQQ</sequence>
<dbReference type="InterPro" id="IPR011990">
    <property type="entry name" value="TPR-like_helical_dom_sf"/>
</dbReference>
<evidence type="ECO:0000259" key="3">
    <source>
        <dbReference type="Pfam" id="PF05569"/>
    </source>
</evidence>
<keyword evidence="2" id="KW-0812">Transmembrane</keyword>
<feature type="transmembrane region" description="Helical" evidence="2">
    <location>
        <begin position="144"/>
        <end position="164"/>
    </location>
</feature>
<protein>
    <submittedName>
        <fullName evidence="4">Carboxypeptidase regulatory-like domain-containing protein</fullName>
    </submittedName>
</protein>
<dbReference type="InterPro" id="IPR052173">
    <property type="entry name" value="Beta-lactam_resp_regulator"/>
</dbReference>
<keyword evidence="4" id="KW-0645">Protease</keyword>
<dbReference type="Gene3D" id="1.25.40.10">
    <property type="entry name" value="Tetratricopeptide repeat domain"/>
    <property type="match status" value="1"/>
</dbReference>
<evidence type="ECO:0000256" key="2">
    <source>
        <dbReference type="SAM" id="Phobius"/>
    </source>
</evidence>
<evidence type="ECO:0000313" key="4">
    <source>
        <dbReference type="EMBL" id="MCO6047613.1"/>
    </source>
</evidence>
<keyword evidence="2" id="KW-0472">Membrane</keyword>
<keyword evidence="4" id="KW-0378">Hydrolase</keyword>
<dbReference type="SUPFAM" id="SSF49452">
    <property type="entry name" value="Starch-binding domain-like"/>
    <property type="match status" value="2"/>
</dbReference>
<dbReference type="InterPro" id="IPR019734">
    <property type="entry name" value="TPR_rpt"/>
</dbReference>
<organism evidence="4 5">
    <name type="scientific">Aeoliella straminimaris</name>
    <dbReference type="NCBI Taxonomy" id="2954799"/>
    <lineage>
        <taxon>Bacteria</taxon>
        <taxon>Pseudomonadati</taxon>
        <taxon>Planctomycetota</taxon>
        <taxon>Planctomycetia</taxon>
        <taxon>Pirellulales</taxon>
        <taxon>Lacipirellulaceae</taxon>
        <taxon>Aeoliella</taxon>
    </lineage>
</organism>
<dbReference type="PANTHER" id="PTHR34978">
    <property type="entry name" value="POSSIBLE SENSOR-TRANSDUCER PROTEIN BLAR"/>
    <property type="match status" value="1"/>
</dbReference>
<name>A0A9X2FG08_9BACT</name>
<dbReference type="Pfam" id="PF05569">
    <property type="entry name" value="Peptidase_M56"/>
    <property type="match status" value="1"/>
</dbReference>
<feature type="transmembrane region" description="Helical" evidence="2">
    <location>
        <begin position="247"/>
        <end position="269"/>
    </location>
</feature>
<feature type="transmembrane region" description="Helical" evidence="2">
    <location>
        <begin position="350"/>
        <end position="368"/>
    </location>
</feature>
<gene>
    <name evidence="4" type="ORF">NG895_27220</name>
</gene>